<feature type="domain" description="CHK kinase-like" evidence="1">
    <location>
        <begin position="145"/>
        <end position="338"/>
    </location>
</feature>
<evidence type="ECO:0000313" key="2">
    <source>
        <dbReference type="EMBL" id="EDX14391.1"/>
    </source>
</evidence>
<dbReference type="AlphaFoldDB" id="B4QUS5"/>
<proteinExistence type="predicted"/>
<dbReference type="EMBL" id="CM000364">
    <property type="protein sequence ID" value="EDX14391.1"/>
    <property type="molecule type" value="Genomic_DNA"/>
</dbReference>
<dbReference type="Proteomes" id="UP000000304">
    <property type="component" value="Chromosome 3R"/>
</dbReference>
<sequence length="426" mass="49526">MVELKDNRNESNRNTQVVPAWLTRDYVEQKLRSYFKNDTLRLVNLDIKLALGNGENYSSVITRIYMEYTTDKSKDKQSTRFLVKESFADAGPAAQVLLSYGVYNRELDLYERILPQMADVVRTELADSRKLFAGTVYVDRKRDSIIFEDMSLENYRVADRLKKLDLKHTHLVLEKLANFHAAGAALAERQPGIFAKNFDRGFFNQHTRGYEPIMKNLLMALSRSLELEPDLRQRYQAKIDRLVENVMEYGERSTTIVPGDFLTLAHGDLWTTNIMFQYDDAGHPINAIFIDFQFSAWNSPAIDLHYFFSTALQADIRLKKQPELVQFYYYKLKAALKKVQYTGNVPSLFVFHQQFRNRSFYAAFASLIFEPTMTYTGKEEASMDQIISLSEKGMRFKDDAFQAEEIRKKMRLTLPFLDHLGLLDVM</sequence>
<reference evidence="2 3" key="1">
    <citation type="journal article" date="2007" name="Nature">
        <title>Evolution of genes and genomes on the Drosophila phylogeny.</title>
        <authorList>
            <consortium name="Drosophila 12 Genomes Consortium"/>
            <person name="Clark A.G."/>
            <person name="Eisen M.B."/>
            <person name="Smith D.R."/>
            <person name="Bergman C.M."/>
            <person name="Oliver B."/>
            <person name="Markow T.A."/>
            <person name="Kaufman T.C."/>
            <person name="Kellis M."/>
            <person name="Gelbart W."/>
            <person name="Iyer V.N."/>
            <person name="Pollard D.A."/>
            <person name="Sackton T.B."/>
            <person name="Larracuente A.M."/>
            <person name="Singh N.D."/>
            <person name="Abad J.P."/>
            <person name="Abt D.N."/>
            <person name="Adryan B."/>
            <person name="Aguade M."/>
            <person name="Akashi H."/>
            <person name="Anderson W.W."/>
            <person name="Aquadro C.F."/>
            <person name="Ardell D.H."/>
            <person name="Arguello R."/>
            <person name="Artieri C.G."/>
            <person name="Barbash D.A."/>
            <person name="Barker D."/>
            <person name="Barsanti P."/>
            <person name="Batterham P."/>
            <person name="Batzoglou S."/>
            <person name="Begun D."/>
            <person name="Bhutkar A."/>
            <person name="Blanco E."/>
            <person name="Bosak S.A."/>
            <person name="Bradley R.K."/>
            <person name="Brand A.D."/>
            <person name="Brent M.R."/>
            <person name="Brooks A.N."/>
            <person name="Brown R.H."/>
            <person name="Butlin R.K."/>
            <person name="Caggese C."/>
            <person name="Calvi B.R."/>
            <person name="Bernardo de Carvalho A."/>
            <person name="Caspi A."/>
            <person name="Castrezana S."/>
            <person name="Celniker S.E."/>
            <person name="Chang J.L."/>
            <person name="Chapple C."/>
            <person name="Chatterji S."/>
            <person name="Chinwalla A."/>
            <person name="Civetta A."/>
            <person name="Clifton S.W."/>
            <person name="Comeron J.M."/>
            <person name="Costello J.C."/>
            <person name="Coyne J.A."/>
            <person name="Daub J."/>
            <person name="David R.G."/>
            <person name="Delcher A.L."/>
            <person name="Delehaunty K."/>
            <person name="Do C.B."/>
            <person name="Ebling H."/>
            <person name="Edwards K."/>
            <person name="Eickbush T."/>
            <person name="Evans J.D."/>
            <person name="Filipski A."/>
            <person name="Findeiss S."/>
            <person name="Freyhult E."/>
            <person name="Fulton L."/>
            <person name="Fulton R."/>
            <person name="Garcia A.C."/>
            <person name="Gardiner A."/>
            <person name="Garfield D.A."/>
            <person name="Garvin B.E."/>
            <person name="Gibson G."/>
            <person name="Gilbert D."/>
            <person name="Gnerre S."/>
            <person name="Godfrey J."/>
            <person name="Good R."/>
            <person name="Gotea V."/>
            <person name="Gravely B."/>
            <person name="Greenberg A.J."/>
            <person name="Griffiths-Jones S."/>
            <person name="Gross S."/>
            <person name="Guigo R."/>
            <person name="Gustafson E.A."/>
            <person name="Haerty W."/>
            <person name="Hahn M.W."/>
            <person name="Halligan D.L."/>
            <person name="Halpern A.L."/>
            <person name="Halter G.M."/>
            <person name="Han M.V."/>
            <person name="Heger A."/>
            <person name="Hillier L."/>
            <person name="Hinrichs A.S."/>
            <person name="Holmes I."/>
            <person name="Hoskins R.A."/>
            <person name="Hubisz M.J."/>
            <person name="Hultmark D."/>
            <person name="Huntley M.A."/>
            <person name="Jaffe D.B."/>
            <person name="Jagadeeshan S."/>
            <person name="Jeck W.R."/>
            <person name="Johnson J."/>
            <person name="Jones C.D."/>
            <person name="Jordan W.C."/>
            <person name="Karpen G.H."/>
            <person name="Kataoka E."/>
            <person name="Keightley P.D."/>
            <person name="Kheradpour P."/>
            <person name="Kirkness E.F."/>
            <person name="Koerich L.B."/>
            <person name="Kristiansen K."/>
            <person name="Kudrna D."/>
            <person name="Kulathinal R.J."/>
            <person name="Kumar S."/>
            <person name="Kwok R."/>
            <person name="Lander E."/>
            <person name="Langley C.H."/>
            <person name="Lapoint R."/>
            <person name="Lazzaro B.P."/>
            <person name="Lee S.J."/>
            <person name="Levesque L."/>
            <person name="Li R."/>
            <person name="Lin C.F."/>
            <person name="Lin M.F."/>
            <person name="Lindblad-Toh K."/>
            <person name="Llopart A."/>
            <person name="Long M."/>
            <person name="Low L."/>
            <person name="Lozovsky E."/>
            <person name="Lu J."/>
            <person name="Luo M."/>
            <person name="Machado C.A."/>
            <person name="Makalowski W."/>
            <person name="Marzo M."/>
            <person name="Matsuda M."/>
            <person name="Matzkin L."/>
            <person name="McAllister B."/>
            <person name="McBride C.S."/>
            <person name="McKernan B."/>
            <person name="McKernan K."/>
            <person name="Mendez-Lago M."/>
            <person name="Minx P."/>
            <person name="Mollenhauer M.U."/>
            <person name="Montooth K."/>
            <person name="Mount S.M."/>
            <person name="Mu X."/>
            <person name="Myers E."/>
            <person name="Negre B."/>
            <person name="Newfeld S."/>
            <person name="Nielsen R."/>
            <person name="Noor M.A."/>
            <person name="O'Grady P."/>
            <person name="Pachter L."/>
            <person name="Papaceit M."/>
            <person name="Parisi M.J."/>
            <person name="Parisi M."/>
            <person name="Parts L."/>
            <person name="Pedersen J.S."/>
            <person name="Pesole G."/>
            <person name="Phillippy A.M."/>
            <person name="Ponting C.P."/>
            <person name="Pop M."/>
            <person name="Porcelli D."/>
            <person name="Powell J.R."/>
            <person name="Prohaska S."/>
            <person name="Pruitt K."/>
            <person name="Puig M."/>
            <person name="Quesneville H."/>
            <person name="Ram K.R."/>
            <person name="Rand D."/>
            <person name="Rasmussen M.D."/>
            <person name="Reed L.K."/>
            <person name="Reenan R."/>
            <person name="Reily A."/>
            <person name="Remington K.A."/>
            <person name="Rieger T.T."/>
            <person name="Ritchie M.G."/>
            <person name="Robin C."/>
            <person name="Rogers Y.H."/>
            <person name="Rohde C."/>
            <person name="Rozas J."/>
            <person name="Rubenfield M.J."/>
            <person name="Ruiz A."/>
            <person name="Russo S."/>
            <person name="Salzberg S.L."/>
            <person name="Sanchez-Gracia A."/>
            <person name="Saranga D.J."/>
            <person name="Sato H."/>
            <person name="Schaeffer S.W."/>
            <person name="Schatz M.C."/>
            <person name="Schlenke T."/>
            <person name="Schwartz R."/>
            <person name="Segarra C."/>
            <person name="Singh R.S."/>
            <person name="Sirot L."/>
            <person name="Sirota M."/>
            <person name="Sisneros N.B."/>
            <person name="Smith C.D."/>
            <person name="Smith T.F."/>
            <person name="Spieth J."/>
            <person name="Stage D.E."/>
            <person name="Stark A."/>
            <person name="Stephan W."/>
            <person name="Strausberg R.L."/>
            <person name="Strempel S."/>
            <person name="Sturgill D."/>
            <person name="Sutton G."/>
            <person name="Sutton G.G."/>
            <person name="Tao W."/>
            <person name="Teichmann S."/>
            <person name="Tobari Y.N."/>
            <person name="Tomimura Y."/>
            <person name="Tsolas J.M."/>
            <person name="Valente V.L."/>
            <person name="Venter E."/>
            <person name="Venter J.C."/>
            <person name="Vicario S."/>
            <person name="Vieira F.G."/>
            <person name="Vilella A.J."/>
            <person name="Villasante A."/>
            <person name="Walenz B."/>
            <person name="Wang J."/>
            <person name="Wasserman M."/>
            <person name="Watts T."/>
            <person name="Wilson D."/>
            <person name="Wilson R.K."/>
            <person name="Wing R.A."/>
            <person name="Wolfner M.F."/>
            <person name="Wong A."/>
            <person name="Wong G.K."/>
            <person name="Wu C.I."/>
            <person name="Wu G."/>
            <person name="Yamamoto D."/>
            <person name="Yang H.P."/>
            <person name="Yang S.P."/>
            <person name="Yorke J.A."/>
            <person name="Yoshida K."/>
            <person name="Zdobnov E."/>
            <person name="Zhang P."/>
            <person name="Zhang Y."/>
            <person name="Zimin A.V."/>
            <person name="Baldwin J."/>
            <person name="Abdouelleil A."/>
            <person name="Abdulkadir J."/>
            <person name="Abebe A."/>
            <person name="Abera B."/>
            <person name="Abreu J."/>
            <person name="Acer S.C."/>
            <person name="Aftuck L."/>
            <person name="Alexander A."/>
            <person name="An P."/>
            <person name="Anderson E."/>
            <person name="Anderson S."/>
            <person name="Arachi H."/>
            <person name="Azer M."/>
            <person name="Bachantsang P."/>
            <person name="Barry A."/>
            <person name="Bayul T."/>
            <person name="Berlin A."/>
            <person name="Bessette D."/>
            <person name="Bloom T."/>
            <person name="Blye J."/>
            <person name="Boguslavskiy L."/>
            <person name="Bonnet C."/>
            <person name="Boukhgalter B."/>
            <person name="Bourzgui I."/>
            <person name="Brown A."/>
            <person name="Cahill P."/>
            <person name="Channer S."/>
            <person name="Cheshatsang Y."/>
            <person name="Chuda L."/>
            <person name="Citroen M."/>
            <person name="Collymore A."/>
            <person name="Cooke P."/>
            <person name="Costello M."/>
            <person name="D'Aco K."/>
            <person name="Daza R."/>
            <person name="De Haan G."/>
            <person name="DeGray S."/>
            <person name="DeMaso C."/>
            <person name="Dhargay N."/>
            <person name="Dooley K."/>
            <person name="Dooley E."/>
            <person name="Doricent M."/>
            <person name="Dorje P."/>
            <person name="Dorjee K."/>
            <person name="Dupes A."/>
            <person name="Elong R."/>
            <person name="Falk J."/>
            <person name="Farina A."/>
            <person name="Faro S."/>
            <person name="Ferguson D."/>
            <person name="Fisher S."/>
            <person name="Foley C.D."/>
            <person name="Franke A."/>
            <person name="Friedrich D."/>
            <person name="Gadbois L."/>
            <person name="Gearin G."/>
            <person name="Gearin C.R."/>
            <person name="Giannoukos G."/>
            <person name="Goode T."/>
            <person name="Graham J."/>
            <person name="Grandbois E."/>
            <person name="Grewal S."/>
            <person name="Gyaltsen K."/>
            <person name="Hafez N."/>
            <person name="Hagos B."/>
            <person name="Hall J."/>
            <person name="Henson C."/>
            <person name="Hollinger A."/>
            <person name="Honan T."/>
            <person name="Huard M.D."/>
            <person name="Hughes L."/>
            <person name="Hurhula B."/>
            <person name="Husby M.E."/>
            <person name="Kamat A."/>
            <person name="Kanga B."/>
            <person name="Kashin S."/>
            <person name="Khazanovich D."/>
            <person name="Kisner P."/>
            <person name="Lance K."/>
            <person name="Lara M."/>
            <person name="Lee W."/>
            <person name="Lennon N."/>
            <person name="Letendre F."/>
            <person name="LeVine R."/>
            <person name="Lipovsky A."/>
            <person name="Liu X."/>
            <person name="Liu J."/>
            <person name="Liu S."/>
            <person name="Lokyitsang T."/>
            <person name="Lokyitsang Y."/>
            <person name="Lubonja R."/>
            <person name="Lui A."/>
            <person name="MacDonald P."/>
            <person name="Magnisalis V."/>
            <person name="Maru K."/>
            <person name="Matthews C."/>
            <person name="McCusker W."/>
            <person name="McDonough S."/>
            <person name="Mehta T."/>
            <person name="Meldrim J."/>
            <person name="Meneus L."/>
            <person name="Mihai O."/>
            <person name="Mihalev A."/>
            <person name="Mihova T."/>
            <person name="Mittelman R."/>
            <person name="Mlenga V."/>
            <person name="Montmayeur A."/>
            <person name="Mulrain L."/>
            <person name="Navidi A."/>
            <person name="Naylor J."/>
            <person name="Negash T."/>
            <person name="Nguyen T."/>
            <person name="Nguyen N."/>
            <person name="Nicol R."/>
            <person name="Norbu C."/>
            <person name="Norbu N."/>
            <person name="Novod N."/>
            <person name="O'Neill B."/>
            <person name="Osman S."/>
            <person name="Markiewicz E."/>
            <person name="Oyono O.L."/>
            <person name="Patti C."/>
            <person name="Phunkhang P."/>
            <person name="Pierre F."/>
            <person name="Priest M."/>
            <person name="Raghuraman S."/>
            <person name="Rege F."/>
            <person name="Reyes R."/>
            <person name="Rise C."/>
            <person name="Rogov P."/>
            <person name="Ross K."/>
            <person name="Ryan E."/>
            <person name="Settipalli S."/>
            <person name="Shea T."/>
            <person name="Sherpa N."/>
            <person name="Shi L."/>
            <person name="Shih D."/>
            <person name="Sparrow T."/>
            <person name="Spaulding J."/>
            <person name="Stalker J."/>
            <person name="Stange-Thomann N."/>
            <person name="Stavropoulos S."/>
            <person name="Stone C."/>
            <person name="Strader C."/>
            <person name="Tesfaye S."/>
            <person name="Thomson T."/>
            <person name="Thoulutsang Y."/>
            <person name="Thoulutsang D."/>
            <person name="Topham K."/>
            <person name="Topping I."/>
            <person name="Tsamla T."/>
            <person name="Vassiliev H."/>
            <person name="Vo A."/>
            <person name="Wangchuk T."/>
            <person name="Wangdi T."/>
            <person name="Weiand M."/>
            <person name="Wilkinson J."/>
            <person name="Wilson A."/>
            <person name="Yadav S."/>
            <person name="Young G."/>
            <person name="Yu Q."/>
            <person name="Zembek L."/>
            <person name="Zhong D."/>
            <person name="Zimmer A."/>
            <person name="Zwirko Z."/>
            <person name="Jaffe D.B."/>
            <person name="Alvarez P."/>
            <person name="Brockman W."/>
            <person name="Butler J."/>
            <person name="Chin C."/>
            <person name="Gnerre S."/>
            <person name="Grabherr M."/>
            <person name="Kleber M."/>
            <person name="Mauceli E."/>
            <person name="MacCallum I."/>
        </authorList>
    </citation>
    <scope>NUCLEOTIDE SEQUENCE [LARGE SCALE GENOMIC DNA]</scope>
    <source>
        <strain evidence="3">white501</strain>
    </source>
</reference>
<dbReference type="PANTHER" id="PTHR11012">
    <property type="entry name" value="PROTEIN KINASE-LIKE DOMAIN-CONTAINING"/>
    <property type="match status" value="1"/>
</dbReference>
<dbReference type="HOGENOM" id="CLU_010718_0_2_1"/>
<dbReference type="Bgee" id="FBgn0192651">
    <property type="expression patterns" value="Expressed in adult organism and 3 other cell types or tissues"/>
</dbReference>
<evidence type="ECO:0000313" key="3">
    <source>
        <dbReference type="Proteomes" id="UP000000304"/>
    </source>
</evidence>
<dbReference type="PhylomeDB" id="B4QUS5"/>
<name>B4QUS5_DROSI</name>
<dbReference type="InterPro" id="IPR011009">
    <property type="entry name" value="Kinase-like_dom_sf"/>
</dbReference>
<gene>
    <name evidence="2" type="primary">Dsim\GD21200</name>
    <name evidence="2" type="ORF">Dsim_GD21200</name>
</gene>
<dbReference type="SUPFAM" id="SSF56112">
    <property type="entry name" value="Protein kinase-like (PK-like)"/>
    <property type="match status" value="1"/>
</dbReference>
<dbReference type="Pfam" id="PF02958">
    <property type="entry name" value="EcKL"/>
    <property type="match status" value="1"/>
</dbReference>
<dbReference type="InterPro" id="IPR004119">
    <property type="entry name" value="EcKL"/>
</dbReference>
<protein>
    <submittedName>
        <fullName evidence="2">GD21200</fullName>
    </submittedName>
</protein>
<organism evidence="2 3">
    <name type="scientific">Drosophila simulans</name>
    <name type="common">Fruit fly</name>
    <dbReference type="NCBI Taxonomy" id="7240"/>
    <lineage>
        <taxon>Eukaryota</taxon>
        <taxon>Metazoa</taxon>
        <taxon>Ecdysozoa</taxon>
        <taxon>Arthropoda</taxon>
        <taxon>Hexapoda</taxon>
        <taxon>Insecta</taxon>
        <taxon>Pterygota</taxon>
        <taxon>Neoptera</taxon>
        <taxon>Endopterygota</taxon>
        <taxon>Diptera</taxon>
        <taxon>Brachycera</taxon>
        <taxon>Muscomorpha</taxon>
        <taxon>Ephydroidea</taxon>
        <taxon>Drosophilidae</taxon>
        <taxon>Drosophila</taxon>
        <taxon>Sophophora</taxon>
    </lineage>
</organism>
<dbReference type="InterPro" id="IPR015897">
    <property type="entry name" value="CHK_kinase-like"/>
</dbReference>
<accession>B4QUS5</accession>
<dbReference type="Gene3D" id="3.90.1200.10">
    <property type="match status" value="1"/>
</dbReference>
<dbReference type="PANTHER" id="PTHR11012:SF13">
    <property type="entry name" value="CHK KINASE-LIKE DOMAIN-CONTAINING PROTEIN-RELATED"/>
    <property type="match status" value="1"/>
</dbReference>
<dbReference type="SMART" id="SM00587">
    <property type="entry name" value="CHK"/>
    <property type="match status" value="1"/>
</dbReference>
<dbReference type="OMA" id="SYGVYDR"/>
<dbReference type="OrthoDB" id="411145at2759"/>
<keyword evidence="3" id="KW-1185">Reference proteome</keyword>
<evidence type="ECO:0000259" key="1">
    <source>
        <dbReference type="SMART" id="SM00587"/>
    </source>
</evidence>